<dbReference type="GO" id="GO:0050667">
    <property type="term" value="P:homocysteine metabolic process"/>
    <property type="evidence" value="ECO:0007669"/>
    <property type="project" value="TreeGrafter"/>
</dbReference>
<keyword evidence="3" id="KW-0170">Cobalt</keyword>
<dbReference type="EMBL" id="QRMS01000006">
    <property type="protein sequence ID" value="RHJ84724.1"/>
    <property type="molecule type" value="Genomic_DNA"/>
</dbReference>
<proteinExistence type="inferred from homology"/>
<dbReference type="OrthoDB" id="1892080at2"/>
<reference evidence="6 7" key="1">
    <citation type="submission" date="2018-08" db="EMBL/GenBank/DDBJ databases">
        <title>A genome reference for cultivated species of the human gut microbiota.</title>
        <authorList>
            <person name="Zou Y."/>
            <person name="Xue W."/>
            <person name="Luo G."/>
        </authorList>
    </citation>
    <scope>NUCLEOTIDE SEQUENCE [LARGE SCALE GENOMIC DNA]</scope>
    <source>
        <strain evidence="6 7">AM07-24</strain>
    </source>
</reference>
<gene>
    <name evidence="6" type="ORF">DW099_17290</name>
</gene>
<dbReference type="PROSITE" id="PS51337">
    <property type="entry name" value="B12_BINDING_NTER"/>
    <property type="match status" value="1"/>
</dbReference>
<dbReference type="CDD" id="cd02070">
    <property type="entry name" value="corrinoid_protein_B12-BD"/>
    <property type="match status" value="1"/>
</dbReference>
<evidence type="ECO:0000313" key="7">
    <source>
        <dbReference type="Proteomes" id="UP000284841"/>
    </source>
</evidence>
<dbReference type="Gene3D" id="3.40.50.280">
    <property type="entry name" value="Cobalamin-binding domain"/>
    <property type="match status" value="1"/>
</dbReference>
<dbReference type="GO" id="GO:0008705">
    <property type="term" value="F:methionine synthase activity"/>
    <property type="evidence" value="ECO:0007669"/>
    <property type="project" value="TreeGrafter"/>
</dbReference>
<evidence type="ECO:0000259" key="4">
    <source>
        <dbReference type="PROSITE" id="PS51332"/>
    </source>
</evidence>
<dbReference type="Proteomes" id="UP000284841">
    <property type="component" value="Unassembled WGS sequence"/>
</dbReference>
<dbReference type="Pfam" id="PF02310">
    <property type="entry name" value="B12-binding"/>
    <property type="match status" value="1"/>
</dbReference>
<keyword evidence="7" id="KW-1185">Reference proteome</keyword>
<feature type="domain" description="B12-binding N-terminal" evidence="5">
    <location>
        <begin position="1"/>
        <end position="91"/>
    </location>
</feature>
<dbReference type="GeneID" id="83003657"/>
<feature type="domain" description="B12-binding" evidence="4">
    <location>
        <begin position="93"/>
        <end position="218"/>
    </location>
</feature>
<dbReference type="GO" id="GO:0005829">
    <property type="term" value="C:cytosol"/>
    <property type="evidence" value="ECO:0007669"/>
    <property type="project" value="TreeGrafter"/>
</dbReference>
<dbReference type="Pfam" id="PF02607">
    <property type="entry name" value="B12-binding_2"/>
    <property type="match status" value="1"/>
</dbReference>
<organism evidence="6 7">
    <name type="scientific">Emergencia timonensis</name>
    <dbReference type="NCBI Taxonomy" id="1776384"/>
    <lineage>
        <taxon>Bacteria</taxon>
        <taxon>Bacillati</taxon>
        <taxon>Bacillota</taxon>
        <taxon>Clostridia</taxon>
        <taxon>Peptostreptococcales</taxon>
        <taxon>Anaerovoracaceae</taxon>
        <taxon>Emergencia</taxon>
    </lineage>
</organism>
<dbReference type="InterPro" id="IPR050554">
    <property type="entry name" value="Met_Synthase/Corrinoid"/>
</dbReference>
<dbReference type="InterPro" id="IPR036594">
    <property type="entry name" value="Meth_synthase_dom"/>
</dbReference>
<dbReference type="RefSeq" id="WP_067535322.1">
    <property type="nucleotide sequence ID" value="NZ_AP025567.1"/>
</dbReference>
<dbReference type="SUPFAM" id="SSF52242">
    <property type="entry name" value="Cobalamin (vitamin B12)-binding domain"/>
    <property type="match status" value="1"/>
</dbReference>
<keyword evidence="2" id="KW-0479">Metal-binding</keyword>
<dbReference type="STRING" id="1776384.GCA_900086585_01275"/>
<dbReference type="PANTHER" id="PTHR45833:SF1">
    <property type="entry name" value="METHIONINE SYNTHASE"/>
    <property type="match status" value="1"/>
</dbReference>
<dbReference type="PANTHER" id="PTHR45833">
    <property type="entry name" value="METHIONINE SYNTHASE"/>
    <property type="match status" value="1"/>
</dbReference>
<sequence>MVDNKYNERAIQAIVNADADEVESILEEAKAEGITAVELLKDGFGKGMEELGEAFSEGTIFLPELIMSSEVMKIVTERVEEEVASGSDLSERKGTIVIGTVKDDVHDIGKSICVSMLKASGFDVFDLGKQVPLQEFVDKAIEVNADIIGSSALLTTTMEHQKTIEDLLKEAGMKGKVKTMVGGAPVTQMWADQIGADGYSIDAMTACKKAEELIAEKE</sequence>
<evidence type="ECO:0000256" key="3">
    <source>
        <dbReference type="ARBA" id="ARBA00023285"/>
    </source>
</evidence>
<evidence type="ECO:0000259" key="5">
    <source>
        <dbReference type="PROSITE" id="PS51337"/>
    </source>
</evidence>
<evidence type="ECO:0000313" key="6">
    <source>
        <dbReference type="EMBL" id="RHJ84724.1"/>
    </source>
</evidence>
<accession>A0A415DWB2</accession>
<dbReference type="SMART" id="SM01018">
    <property type="entry name" value="B12-binding_2"/>
    <property type="match status" value="1"/>
</dbReference>
<comment type="caution">
    <text evidence="6">The sequence shown here is derived from an EMBL/GenBank/DDBJ whole genome shotgun (WGS) entry which is preliminary data.</text>
</comment>
<dbReference type="Gene3D" id="1.10.1240.10">
    <property type="entry name" value="Methionine synthase domain"/>
    <property type="match status" value="1"/>
</dbReference>
<dbReference type="PROSITE" id="PS51332">
    <property type="entry name" value="B12_BINDING"/>
    <property type="match status" value="1"/>
</dbReference>
<dbReference type="InterPro" id="IPR006158">
    <property type="entry name" value="Cobalamin-bd"/>
</dbReference>
<dbReference type="InterPro" id="IPR036724">
    <property type="entry name" value="Cobalamin-bd_sf"/>
</dbReference>
<dbReference type="GO" id="GO:0031419">
    <property type="term" value="F:cobalamin binding"/>
    <property type="evidence" value="ECO:0007669"/>
    <property type="project" value="InterPro"/>
</dbReference>
<comment type="similarity">
    <text evidence="1">Belongs to the methylamine corrinoid protein family.</text>
</comment>
<dbReference type="GO" id="GO:0046872">
    <property type="term" value="F:metal ion binding"/>
    <property type="evidence" value="ECO:0007669"/>
    <property type="project" value="UniProtKB-KW"/>
</dbReference>
<dbReference type="AlphaFoldDB" id="A0A415DWB2"/>
<dbReference type="FunFam" id="3.40.50.280:FF:000003">
    <property type="entry name" value="Dimethylamine methyltransferase corrinoid protein"/>
    <property type="match status" value="1"/>
</dbReference>
<dbReference type="GO" id="GO:0046653">
    <property type="term" value="P:tetrahydrofolate metabolic process"/>
    <property type="evidence" value="ECO:0007669"/>
    <property type="project" value="TreeGrafter"/>
</dbReference>
<protein>
    <submittedName>
        <fullName evidence="6">Dimethylamine corrinoid protein 3</fullName>
    </submittedName>
</protein>
<name>A0A415DWB2_9FIRM</name>
<evidence type="ECO:0000256" key="2">
    <source>
        <dbReference type="ARBA" id="ARBA00022723"/>
    </source>
</evidence>
<dbReference type="SUPFAM" id="SSF47644">
    <property type="entry name" value="Methionine synthase domain"/>
    <property type="match status" value="1"/>
</dbReference>
<dbReference type="InterPro" id="IPR003759">
    <property type="entry name" value="Cbl-bd_cap"/>
</dbReference>
<evidence type="ECO:0000256" key="1">
    <source>
        <dbReference type="ARBA" id="ARBA00010854"/>
    </source>
</evidence>